<dbReference type="InterPro" id="IPR036525">
    <property type="entry name" value="Tubulin/FtsZ_GTPase_sf"/>
</dbReference>
<organism evidence="5 6">
    <name type="scientific">Boletus edulis BED1</name>
    <dbReference type="NCBI Taxonomy" id="1328754"/>
    <lineage>
        <taxon>Eukaryota</taxon>
        <taxon>Fungi</taxon>
        <taxon>Dikarya</taxon>
        <taxon>Basidiomycota</taxon>
        <taxon>Agaricomycotina</taxon>
        <taxon>Agaricomycetes</taxon>
        <taxon>Agaricomycetidae</taxon>
        <taxon>Boletales</taxon>
        <taxon>Boletineae</taxon>
        <taxon>Boletaceae</taxon>
        <taxon>Boletoideae</taxon>
        <taxon>Boletus</taxon>
    </lineage>
</organism>
<dbReference type="Proteomes" id="UP001194468">
    <property type="component" value="Unassembled WGS sequence"/>
</dbReference>
<dbReference type="AlphaFoldDB" id="A0AAD4C3I5"/>
<dbReference type="GO" id="GO:0005525">
    <property type="term" value="F:GTP binding"/>
    <property type="evidence" value="ECO:0007669"/>
    <property type="project" value="UniProtKB-KW"/>
</dbReference>
<dbReference type="SUPFAM" id="SSF52490">
    <property type="entry name" value="Tubulin nucleotide-binding domain-like"/>
    <property type="match status" value="1"/>
</dbReference>
<evidence type="ECO:0000256" key="3">
    <source>
        <dbReference type="ARBA" id="ARBA00022741"/>
    </source>
</evidence>
<accession>A0AAD4C3I5</accession>
<dbReference type="PANTHER" id="PTHR11588">
    <property type="entry name" value="TUBULIN"/>
    <property type="match status" value="1"/>
</dbReference>
<evidence type="ECO:0000313" key="5">
    <source>
        <dbReference type="EMBL" id="KAF8447546.1"/>
    </source>
</evidence>
<keyword evidence="4" id="KW-0342">GTP-binding</keyword>
<dbReference type="GO" id="GO:0007017">
    <property type="term" value="P:microtubule-based process"/>
    <property type="evidence" value="ECO:0007669"/>
    <property type="project" value="InterPro"/>
</dbReference>
<reference evidence="5" key="2">
    <citation type="journal article" date="2020" name="Nat. Commun.">
        <title>Large-scale genome sequencing of mycorrhizal fungi provides insights into the early evolution of symbiotic traits.</title>
        <authorList>
            <person name="Miyauchi S."/>
            <person name="Kiss E."/>
            <person name="Kuo A."/>
            <person name="Drula E."/>
            <person name="Kohler A."/>
            <person name="Sanchez-Garcia M."/>
            <person name="Morin E."/>
            <person name="Andreopoulos B."/>
            <person name="Barry K.W."/>
            <person name="Bonito G."/>
            <person name="Buee M."/>
            <person name="Carver A."/>
            <person name="Chen C."/>
            <person name="Cichocki N."/>
            <person name="Clum A."/>
            <person name="Culley D."/>
            <person name="Crous P.W."/>
            <person name="Fauchery L."/>
            <person name="Girlanda M."/>
            <person name="Hayes R.D."/>
            <person name="Keri Z."/>
            <person name="LaButti K."/>
            <person name="Lipzen A."/>
            <person name="Lombard V."/>
            <person name="Magnuson J."/>
            <person name="Maillard F."/>
            <person name="Murat C."/>
            <person name="Nolan M."/>
            <person name="Ohm R.A."/>
            <person name="Pangilinan J."/>
            <person name="Pereira M.F."/>
            <person name="Perotto S."/>
            <person name="Peter M."/>
            <person name="Pfister S."/>
            <person name="Riley R."/>
            <person name="Sitrit Y."/>
            <person name="Stielow J.B."/>
            <person name="Szollosi G."/>
            <person name="Zifcakova L."/>
            <person name="Stursova M."/>
            <person name="Spatafora J.W."/>
            <person name="Tedersoo L."/>
            <person name="Vaario L.M."/>
            <person name="Yamada A."/>
            <person name="Yan M."/>
            <person name="Wang P."/>
            <person name="Xu J."/>
            <person name="Bruns T."/>
            <person name="Baldrian P."/>
            <person name="Vilgalys R."/>
            <person name="Dunand C."/>
            <person name="Henrissat B."/>
            <person name="Grigoriev I.V."/>
            <person name="Hibbett D."/>
            <person name="Nagy L.G."/>
            <person name="Martin F.M."/>
        </authorList>
    </citation>
    <scope>NUCLEOTIDE SEQUENCE</scope>
    <source>
        <strain evidence="5">BED1</strain>
    </source>
</reference>
<keyword evidence="6" id="KW-1185">Reference proteome</keyword>
<dbReference type="GO" id="GO:0005874">
    <property type="term" value="C:microtubule"/>
    <property type="evidence" value="ECO:0007669"/>
    <property type="project" value="UniProtKB-KW"/>
</dbReference>
<evidence type="ECO:0008006" key="7">
    <source>
        <dbReference type="Google" id="ProtNLM"/>
    </source>
</evidence>
<feature type="non-terminal residue" evidence="5">
    <location>
        <position position="1"/>
    </location>
</feature>
<evidence type="ECO:0000256" key="1">
    <source>
        <dbReference type="ARBA" id="ARBA00009636"/>
    </source>
</evidence>
<sequence length="94" mass="10705">NATFLAHQLQEKSDKTFYINNEALYDMYFRTLKLSAHTYARDINHQLLYQPPTAVSFVMSGITTCLCPPGQLNLDLHKFTVNMSTFTPLYLAVG</sequence>
<keyword evidence="3" id="KW-0547">Nucleotide-binding</keyword>
<evidence type="ECO:0000256" key="4">
    <source>
        <dbReference type="ARBA" id="ARBA00023134"/>
    </source>
</evidence>
<protein>
    <recommendedName>
        <fullName evidence="7">Beta-tubulin</fullName>
    </recommendedName>
</protein>
<evidence type="ECO:0000256" key="2">
    <source>
        <dbReference type="ARBA" id="ARBA00022701"/>
    </source>
</evidence>
<comment type="caution">
    <text evidence="5">The sequence shown here is derived from an EMBL/GenBank/DDBJ whole genome shotgun (WGS) entry which is preliminary data.</text>
</comment>
<gene>
    <name evidence="5" type="ORF">L210DRAFT_3391566</name>
</gene>
<dbReference type="EMBL" id="WHUW01000004">
    <property type="protein sequence ID" value="KAF8447546.1"/>
    <property type="molecule type" value="Genomic_DNA"/>
</dbReference>
<keyword evidence="2" id="KW-0493">Microtubule</keyword>
<dbReference type="Gene3D" id="3.40.50.1440">
    <property type="entry name" value="Tubulin/FtsZ, GTPase domain"/>
    <property type="match status" value="1"/>
</dbReference>
<reference evidence="5" key="1">
    <citation type="submission" date="2019-10" db="EMBL/GenBank/DDBJ databases">
        <authorList>
            <consortium name="DOE Joint Genome Institute"/>
            <person name="Kuo A."/>
            <person name="Miyauchi S."/>
            <person name="Kiss E."/>
            <person name="Drula E."/>
            <person name="Kohler A."/>
            <person name="Sanchez-Garcia M."/>
            <person name="Andreopoulos B."/>
            <person name="Barry K.W."/>
            <person name="Bonito G."/>
            <person name="Buee M."/>
            <person name="Carver A."/>
            <person name="Chen C."/>
            <person name="Cichocki N."/>
            <person name="Clum A."/>
            <person name="Culley D."/>
            <person name="Crous P.W."/>
            <person name="Fauchery L."/>
            <person name="Girlanda M."/>
            <person name="Hayes R."/>
            <person name="Keri Z."/>
            <person name="LaButti K."/>
            <person name="Lipzen A."/>
            <person name="Lombard V."/>
            <person name="Magnuson J."/>
            <person name="Maillard F."/>
            <person name="Morin E."/>
            <person name="Murat C."/>
            <person name="Nolan M."/>
            <person name="Ohm R."/>
            <person name="Pangilinan J."/>
            <person name="Pereira M."/>
            <person name="Perotto S."/>
            <person name="Peter M."/>
            <person name="Riley R."/>
            <person name="Sitrit Y."/>
            <person name="Stielow B."/>
            <person name="Szollosi G."/>
            <person name="Zifcakova L."/>
            <person name="Stursova M."/>
            <person name="Spatafora J.W."/>
            <person name="Tedersoo L."/>
            <person name="Vaario L.-M."/>
            <person name="Yamada A."/>
            <person name="Yan M."/>
            <person name="Wang P."/>
            <person name="Xu J."/>
            <person name="Bruns T."/>
            <person name="Baldrian P."/>
            <person name="Vilgalys R."/>
            <person name="Henrissat B."/>
            <person name="Grigoriev I.V."/>
            <person name="Hibbett D."/>
            <person name="Nagy L.G."/>
            <person name="Martin F.M."/>
        </authorList>
    </citation>
    <scope>NUCLEOTIDE SEQUENCE</scope>
    <source>
        <strain evidence="5">BED1</strain>
    </source>
</reference>
<proteinExistence type="inferred from homology"/>
<dbReference type="InterPro" id="IPR000217">
    <property type="entry name" value="Tubulin"/>
</dbReference>
<name>A0AAD4C3I5_BOLED</name>
<comment type="similarity">
    <text evidence="1">Belongs to the tubulin family.</text>
</comment>
<evidence type="ECO:0000313" key="6">
    <source>
        <dbReference type="Proteomes" id="UP001194468"/>
    </source>
</evidence>